<accession>A0A437RRQ2</accession>
<dbReference type="SUPFAM" id="SSF55781">
    <property type="entry name" value="GAF domain-like"/>
    <property type="match status" value="1"/>
</dbReference>
<dbReference type="InterPro" id="IPR029016">
    <property type="entry name" value="GAF-like_dom_sf"/>
</dbReference>
<dbReference type="InterPro" id="IPR003594">
    <property type="entry name" value="HATPase_dom"/>
</dbReference>
<reference evidence="6 7" key="1">
    <citation type="submission" date="2019-01" db="EMBL/GenBank/DDBJ databases">
        <authorList>
            <person name="Chen W.-M."/>
        </authorList>
    </citation>
    <scope>NUCLEOTIDE SEQUENCE [LARGE SCALE GENOMIC DNA]</scope>
    <source>
        <strain evidence="6 7">KYPY4</strain>
    </source>
</reference>
<dbReference type="InterPro" id="IPR013976">
    <property type="entry name" value="HDOD"/>
</dbReference>
<dbReference type="PRINTS" id="PR00344">
    <property type="entry name" value="BCTRLSENSOR"/>
</dbReference>
<keyword evidence="7" id="KW-1185">Reference proteome</keyword>
<evidence type="ECO:0000313" key="6">
    <source>
        <dbReference type="EMBL" id="RVU49464.1"/>
    </source>
</evidence>
<name>A0A437RRQ2_9BURK</name>
<evidence type="ECO:0000256" key="2">
    <source>
        <dbReference type="ARBA" id="ARBA00012438"/>
    </source>
</evidence>
<dbReference type="AlphaFoldDB" id="A0A437RRQ2"/>
<evidence type="ECO:0000256" key="3">
    <source>
        <dbReference type="ARBA" id="ARBA00022553"/>
    </source>
</evidence>
<dbReference type="InterPro" id="IPR003018">
    <property type="entry name" value="GAF"/>
</dbReference>
<dbReference type="Gene3D" id="3.30.450.40">
    <property type="match status" value="1"/>
</dbReference>
<dbReference type="Pfam" id="PF01590">
    <property type="entry name" value="GAF"/>
    <property type="match status" value="1"/>
</dbReference>
<dbReference type="SUPFAM" id="SSF109604">
    <property type="entry name" value="HD-domain/PDEase-like"/>
    <property type="match status" value="1"/>
</dbReference>
<dbReference type="InterPro" id="IPR004358">
    <property type="entry name" value="Sig_transdc_His_kin-like_C"/>
</dbReference>
<dbReference type="Gene3D" id="3.30.565.10">
    <property type="entry name" value="Histidine kinase-like ATPase, C-terminal domain"/>
    <property type="match status" value="1"/>
</dbReference>
<dbReference type="OrthoDB" id="9797768at2"/>
<gene>
    <name evidence="6" type="ORF">EOE66_02525</name>
</gene>
<dbReference type="InterPro" id="IPR003661">
    <property type="entry name" value="HisK_dim/P_dom"/>
</dbReference>
<sequence>MLNLPRPTLEALESLDLPTPPGAVLAFLQAVARDDISMDELAELVRREPALAARVLTVANSAAYKTRGELRSLKQCLQVLGVRTLHSIAASIAVREAFAGLTGARAGDFDGFWRHTLMVAELAQAIATATEQPNPEEAYLAGLLHDVGELLLLGGLPARYGPLLGEAGGTETALVPLERAALQTDHAAVGAWLVDRWQLPSFMADALLFHHHSPEDVALADPLTRALWVAHACDALAADAAPDAAAFESAGHLVGLPAMLLARLVGQAQADVATLAGALGVKTVAGPTPLPLWRPAPPATPDVAREQLRETLSAMATLQPLQHELAAADSEPQLLNAARESARILFGVRDVVFLLRSGADAVLSALSLPGQPPQLQRLQVNLQNAASGACGRAAHTGRTCSTFESGPAGPLSVSDLQLARALGSEGLLCVPMAAGGVVLGVMACPVGRLQAERLEQRLALLGSFAGLLAGHLQQWRAQRERDRELEAATADRLRERERQVVHEVSNPLGIIKNYLTLVRRKLPEGVQLGEELQVLHEEIDRVGRIVRQLGEPPPDSAAAADTLDLNTAVEGLYALYAEPLFGRAGIELALELQRPLAATRADRDGLRQIVLNLWKNAAEALPPGARVTTSTADHIHRDGRIYTQLCIADNGPGLPGDVMVSLFRPLGRTRRAGHSGLGLSIVHTLVTRLGGEIACQSQAGRGTRFFILLPQQPADAGTATPAQRLVSPPAAP</sequence>
<dbReference type="SMART" id="SM00065">
    <property type="entry name" value="GAF"/>
    <property type="match status" value="1"/>
</dbReference>
<protein>
    <recommendedName>
        <fullName evidence="2">histidine kinase</fullName>
        <ecNumber evidence="2">2.7.13.3</ecNumber>
    </recommendedName>
</protein>
<dbReference type="RefSeq" id="WP_128227100.1">
    <property type="nucleotide sequence ID" value="NZ_SACR01000001.1"/>
</dbReference>
<dbReference type="PANTHER" id="PTHR33525:SF3">
    <property type="entry name" value="RIBONUCLEASE Y"/>
    <property type="match status" value="1"/>
</dbReference>
<dbReference type="SMART" id="SM00471">
    <property type="entry name" value="HDc"/>
    <property type="match status" value="1"/>
</dbReference>
<dbReference type="SUPFAM" id="SSF55874">
    <property type="entry name" value="ATPase domain of HSP90 chaperone/DNA topoisomerase II/histidine kinase"/>
    <property type="match status" value="1"/>
</dbReference>
<dbReference type="Proteomes" id="UP000285575">
    <property type="component" value="Unassembled WGS sequence"/>
</dbReference>
<comment type="caution">
    <text evidence="6">The sequence shown here is derived from an EMBL/GenBank/DDBJ whole genome shotgun (WGS) entry which is preliminary data.</text>
</comment>
<evidence type="ECO:0000259" key="5">
    <source>
        <dbReference type="PROSITE" id="PS51833"/>
    </source>
</evidence>
<evidence type="ECO:0000313" key="7">
    <source>
        <dbReference type="Proteomes" id="UP000285575"/>
    </source>
</evidence>
<evidence type="ECO:0000259" key="4">
    <source>
        <dbReference type="PROSITE" id="PS50109"/>
    </source>
</evidence>
<feature type="domain" description="Histidine kinase" evidence="4">
    <location>
        <begin position="499"/>
        <end position="713"/>
    </location>
</feature>
<dbReference type="CDD" id="cd00082">
    <property type="entry name" value="HisKA"/>
    <property type="match status" value="1"/>
</dbReference>
<dbReference type="GO" id="GO:0000155">
    <property type="term" value="F:phosphorelay sensor kinase activity"/>
    <property type="evidence" value="ECO:0007669"/>
    <property type="project" value="InterPro"/>
</dbReference>
<dbReference type="InterPro" id="IPR003607">
    <property type="entry name" value="HD/PDEase_dom"/>
</dbReference>
<dbReference type="InterPro" id="IPR036890">
    <property type="entry name" value="HATPase_C_sf"/>
</dbReference>
<dbReference type="Pfam" id="PF08668">
    <property type="entry name" value="HDOD"/>
    <property type="match status" value="1"/>
</dbReference>
<dbReference type="CDD" id="cd00077">
    <property type="entry name" value="HDc"/>
    <property type="match status" value="1"/>
</dbReference>
<comment type="catalytic activity">
    <reaction evidence="1">
        <text>ATP + protein L-histidine = ADP + protein N-phospho-L-histidine.</text>
        <dbReference type="EC" id="2.7.13.3"/>
    </reaction>
</comment>
<evidence type="ECO:0000256" key="1">
    <source>
        <dbReference type="ARBA" id="ARBA00000085"/>
    </source>
</evidence>
<dbReference type="Gene3D" id="1.10.3210.10">
    <property type="entry name" value="Hypothetical protein af1432"/>
    <property type="match status" value="1"/>
</dbReference>
<dbReference type="Pfam" id="PF02518">
    <property type="entry name" value="HATPase_c"/>
    <property type="match status" value="1"/>
</dbReference>
<keyword evidence="3" id="KW-0597">Phosphoprotein</keyword>
<dbReference type="PANTHER" id="PTHR33525">
    <property type="match status" value="1"/>
</dbReference>
<dbReference type="EC" id="2.7.13.3" evidence="2"/>
<feature type="domain" description="HDOD" evidence="5">
    <location>
        <begin position="17"/>
        <end position="213"/>
    </location>
</feature>
<dbReference type="PROSITE" id="PS51833">
    <property type="entry name" value="HDOD"/>
    <property type="match status" value="1"/>
</dbReference>
<dbReference type="EMBL" id="SACR01000001">
    <property type="protein sequence ID" value="RVU49464.1"/>
    <property type="molecule type" value="Genomic_DNA"/>
</dbReference>
<dbReference type="InterPro" id="IPR005467">
    <property type="entry name" value="His_kinase_dom"/>
</dbReference>
<dbReference type="Gene3D" id="1.10.287.130">
    <property type="match status" value="1"/>
</dbReference>
<dbReference type="InterPro" id="IPR052340">
    <property type="entry name" value="RNase_Y/CdgJ"/>
</dbReference>
<dbReference type="PROSITE" id="PS50109">
    <property type="entry name" value="HIS_KIN"/>
    <property type="match status" value="1"/>
</dbReference>
<dbReference type="SMART" id="SM00387">
    <property type="entry name" value="HATPase_c"/>
    <property type="match status" value="1"/>
</dbReference>
<organism evidence="6 7">
    <name type="scientific">Rubrivivax rivuli</name>
    <dbReference type="NCBI Taxonomy" id="1862385"/>
    <lineage>
        <taxon>Bacteria</taxon>
        <taxon>Pseudomonadati</taxon>
        <taxon>Pseudomonadota</taxon>
        <taxon>Betaproteobacteria</taxon>
        <taxon>Burkholderiales</taxon>
        <taxon>Sphaerotilaceae</taxon>
        <taxon>Rubrivivax</taxon>
    </lineage>
</organism>
<proteinExistence type="predicted"/>